<dbReference type="EMBL" id="JABAHT010000143">
    <property type="protein sequence ID" value="KAF4663414.1"/>
    <property type="molecule type" value="Genomic_DNA"/>
</dbReference>
<dbReference type="PROSITE" id="PS50166">
    <property type="entry name" value="IMPORTIN_B_NT"/>
    <property type="match status" value="1"/>
</dbReference>
<dbReference type="InterPro" id="IPR058669">
    <property type="entry name" value="TPR_IPO7/11-like"/>
</dbReference>
<evidence type="ECO:0000256" key="4">
    <source>
        <dbReference type="ARBA" id="ARBA00022927"/>
    </source>
</evidence>
<evidence type="ECO:0000313" key="7">
    <source>
        <dbReference type="EMBL" id="KAF4663414.1"/>
    </source>
</evidence>
<organism evidence="7 9">
    <name type="scientific">Perkinsus olseni</name>
    <name type="common">Perkinsus atlanticus</name>
    <dbReference type="NCBI Taxonomy" id="32597"/>
    <lineage>
        <taxon>Eukaryota</taxon>
        <taxon>Sar</taxon>
        <taxon>Alveolata</taxon>
        <taxon>Perkinsozoa</taxon>
        <taxon>Perkinsea</taxon>
        <taxon>Perkinsida</taxon>
        <taxon>Perkinsidae</taxon>
        <taxon>Perkinsus</taxon>
    </lineage>
</organism>
<dbReference type="InterPro" id="IPR011989">
    <property type="entry name" value="ARM-like"/>
</dbReference>
<feature type="domain" description="Importin N-terminal" evidence="6">
    <location>
        <begin position="49"/>
        <end position="116"/>
    </location>
</feature>
<evidence type="ECO:0000313" key="9">
    <source>
        <dbReference type="Proteomes" id="UP000570595"/>
    </source>
</evidence>
<evidence type="ECO:0000313" key="10">
    <source>
        <dbReference type="Proteomes" id="UP000572268"/>
    </source>
</evidence>
<evidence type="ECO:0000256" key="3">
    <source>
        <dbReference type="ARBA" id="ARBA00022448"/>
    </source>
</evidence>
<dbReference type="Proteomes" id="UP000570595">
    <property type="component" value="Unassembled WGS sequence"/>
</dbReference>
<dbReference type="PANTHER" id="PTHR10997:SF9">
    <property type="entry name" value="IMPORTIN-9"/>
    <property type="match status" value="1"/>
</dbReference>
<dbReference type="Pfam" id="PF03810">
    <property type="entry name" value="IBN_N"/>
    <property type="match status" value="1"/>
</dbReference>
<protein>
    <submittedName>
        <fullName evidence="7">Importin 9</fullName>
    </submittedName>
</protein>
<dbReference type="InterPro" id="IPR056840">
    <property type="entry name" value="HEAT_IPO9_central"/>
</dbReference>
<dbReference type="OrthoDB" id="431626at2759"/>
<dbReference type="Pfam" id="PF25758">
    <property type="entry name" value="TPR_IPO11"/>
    <property type="match status" value="1"/>
</dbReference>
<comment type="similarity">
    <text evidence="2">Belongs to the importin beta family.</text>
</comment>
<evidence type="ECO:0000313" key="8">
    <source>
        <dbReference type="EMBL" id="KAF4669090.1"/>
    </source>
</evidence>
<dbReference type="SUPFAM" id="SSF48371">
    <property type="entry name" value="ARM repeat"/>
    <property type="match status" value="1"/>
</dbReference>
<evidence type="ECO:0000259" key="6">
    <source>
        <dbReference type="PROSITE" id="PS50166"/>
    </source>
</evidence>
<dbReference type="InterPro" id="IPR001494">
    <property type="entry name" value="Importin-beta_N"/>
</dbReference>
<dbReference type="GO" id="GO:0031267">
    <property type="term" value="F:small GTPase binding"/>
    <property type="evidence" value="ECO:0007669"/>
    <property type="project" value="InterPro"/>
</dbReference>
<dbReference type="InterPro" id="IPR016024">
    <property type="entry name" value="ARM-type_fold"/>
</dbReference>
<proteinExistence type="inferred from homology"/>
<dbReference type="Gene3D" id="1.25.10.10">
    <property type="entry name" value="Leucine-rich Repeat Variant"/>
    <property type="match status" value="1"/>
</dbReference>
<comment type="subcellular location">
    <subcellularLocation>
        <location evidence="1">Nucleus</location>
    </subcellularLocation>
</comment>
<keyword evidence="5" id="KW-0539">Nucleus</keyword>
<evidence type="ECO:0000256" key="2">
    <source>
        <dbReference type="ARBA" id="ARBA00007991"/>
    </source>
</evidence>
<comment type="caution">
    <text evidence="7">The sequence shown here is derived from an EMBL/GenBank/DDBJ whole genome shotgun (WGS) entry which is preliminary data.</text>
</comment>
<dbReference type="Proteomes" id="UP000572268">
    <property type="component" value="Unassembled WGS sequence"/>
</dbReference>
<dbReference type="Pfam" id="PF25018">
    <property type="entry name" value="HEAT_IPO9_c"/>
    <property type="match status" value="1"/>
</dbReference>
<dbReference type="GO" id="GO:0006606">
    <property type="term" value="P:protein import into nucleus"/>
    <property type="evidence" value="ECO:0007669"/>
    <property type="project" value="TreeGrafter"/>
</dbReference>
<dbReference type="GO" id="GO:0005829">
    <property type="term" value="C:cytosol"/>
    <property type="evidence" value="ECO:0007669"/>
    <property type="project" value="TreeGrafter"/>
</dbReference>
<evidence type="ECO:0000256" key="1">
    <source>
        <dbReference type="ARBA" id="ARBA00004123"/>
    </source>
</evidence>
<keyword evidence="4" id="KW-0653">Protein transport</keyword>
<dbReference type="GO" id="GO:0005635">
    <property type="term" value="C:nuclear envelope"/>
    <property type="evidence" value="ECO:0007669"/>
    <property type="project" value="TreeGrafter"/>
</dbReference>
<keyword evidence="3" id="KW-0813">Transport</keyword>
<name>A0A7J6LW16_PEROL</name>
<dbReference type="EMBL" id="JABANN010000147">
    <property type="protein sequence ID" value="KAF4669090.1"/>
    <property type="molecule type" value="Genomic_DNA"/>
</dbReference>
<sequence length="1010" mass="109930">MKDSLARSPDLSLGSDAAFCSSMSSDCGTTLLSLLEGLTSPNADIRRSAEGALAKQEALPGFQTTLCRLAVDPSQSIPMRQLALTIVKRNVKNRWGDLAADEQNGIREILAKDIFEPNSTVRKLVHACAAQCAAQTALQGWEHVLDSVVQTMQNPAAQRDRRAVCFDLLQVFQDEAGPEVAGHLLNLEGSLRSLAVDTNVDLVARWKALDLFSSSAAIVAEQAVSKAQRSELAAGVLKGWLPVVEQMARSGDVLTVLAAVRAVSRLLQRLGSSMKPILDADMDPVCEFIRNAQAQYVNLVVNSEEGGIDEEEDGGPTTLLVQFCELLSSVVSKSKLRSIVKGKTAVVLELLASYCQITESQMAEWSDDPATFLANEDDDFAALTVRLSAEGMAAEMLEAFSSEAFKAIIEVATALVRDGTAASANPYAWKKTEVGLLMTGWACEAINHHGEKRKPIAQVDNLVKVAAGIVGQEDSPPFLRLRGLALLAKISDYMKSCFTADCYSVLQHSLQAMQPKNHICLRLIATRAFCQYLRICAAQRPDECNQLLLSGGGFQSIGSLMSWSGEGLADESMHLCIEALTSITRYSPESIVAVSDDFLALTMSLWDRAAMDPLVHLQVLDLLSCACAVDPSLLGKVSSTVTPKIRQCLSNPDEYESHTVGSSIELLSILLKRSTVPYPEDMWSCVKPLLSLCLHTTDAPLIQNACDTLLYVVRRAPMEQLEQSKAMILSTLERLLNADELDDSAAMFAGPLITAVVERMGSALGPQFMQAMLQRLLAARAQHLVQSLLVVFARLVHANPVEVVDAMASFTIPLEGKAATGLEALMAMWCVTASKVAARDSRTILLTALIKLIDSRAPALLNVRTRTPLPVRLIEVLTSGLEYEVKRDRQRSHVRGATLLNDLIDTSGDIDGSDDDDEEELSEEDAYNEILGQLEEYAEDSDSDGDSEEEEVHDPLLDGVVLKMTILDAFRRWEAQNHPWLAECPAEVKERLGNAIPKAMQQLKEADQPA</sequence>
<dbReference type="AlphaFoldDB" id="A0A7J6LW16"/>
<accession>A0A7J6LW16</accession>
<gene>
    <name evidence="7" type="primary">IPO9</name>
    <name evidence="8" type="ORF">FOL46_001621</name>
    <name evidence="7" type="ORF">FOZ61_001681</name>
</gene>
<dbReference type="PANTHER" id="PTHR10997">
    <property type="entry name" value="IMPORTIN-7, 8, 11"/>
    <property type="match status" value="1"/>
</dbReference>
<evidence type="ECO:0000256" key="5">
    <source>
        <dbReference type="ARBA" id="ARBA00023242"/>
    </source>
</evidence>
<reference evidence="9 10" key="1">
    <citation type="submission" date="2020-04" db="EMBL/GenBank/DDBJ databases">
        <title>Perkinsus olseni comparative genomics.</title>
        <authorList>
            <person name="Bogema D.R."/>
        </authorList>
    </citation>
    <scope>NUCLEOTIDE SEQUENCE [LARGE SCALE GENOMIC DNA]</scope>
    <source>
        <strain evidence="7">ATCC PRA-179</strain>
        <strain evidence="8">ATCC PRA-31</strain>
    </source>
</reference>